<dbReference type="GeneID" id="43601324"/>
<proteinExistence type="predicted"/>
<dbReference type="AlphaFoldDB" id="A0A370TEC7"/>
<accession>A0A370TEC7</accession>
<dbReference type="RefSeq" id="XP_031866529.1">
    <property type="nucleotide sequence ID" value="XM_032017098.1"/>
</dbReference>
<evidence type="ECO:0000313" key="1">
    <source>
        <dbReference type="EMBL" id="RDL33036.1"/>
    </source>
</evidence>
<comment type="caution">
    <text evidence="1">The sequence shown here is derived from an EMBL/GenBank/DDBJ whole genome shotgun (WGS) entry which is preliminary data.</text>
</comment>
<organism evidence="1 2">
    <name type="scientific">Venustampulla echinocandica</name>
    <dbReference type="NCBI Taxonomy" id="2656787"/>
    <lineage>
        <taxon>Eukaryota</taxon>
        <taxon>Fungi</taxon>
        <taxon>Dikarya</taxon>
        <taxon>Ascomycota</taxon>
        <taxon>Pezizomycotina</taxon>
        <taxon>Leotiomycetes</taxon>
        <taxon>Helotiales</taxon>
        <taxon>Pleuroascaceae</taxon>
        <taxon>Venustampulla</taxon>
    </lineage>
</organism>
<dbReference type="Proteomes" id="UP000254866">
    <property type="component" value="Unassembled WGS sequence"/>
</dbReference>
<reference evidence="1 2" key="1">
    <citation type="journal article" date="2018" name="IMA Fungus">
        <title>IMA Genome-F 9: Draft genome sequence of Annulohypoxylon stygium, Aspergillus mulundensis, Berkeleyomyces basicola (syn. Thielaviopsis basicola), Ceratocystis smalleyi, two Cercospora beticola strains, Coleophoma cylindrospora, Fusarium fracticaudum, Phialophora cf. hyalina, and Morchella septimelata.</title>
        <authorList>
            <person name="Wingfield B.D."/>
            <person name="Bills G.F."/>
            <person name="Dong Y."/>
            <person name="Huang W."/>
            <person name="Nel W.J."/>
            <person name="Swalarsk-Parry B.S."/>
            <person name="Vaghefi N."/>
            <person name="Wilken P.M."/>
            <person name="An Z."/>
            <person name="de Beer Z.W."/>
            <person name="De Vos L."/>
            <person name="Chen L."/>
            <person name="Duong T.A."/>
            <person name="Gao Y."/>
            <person name="Hammerbacher A."/>
            <person name="Kikkert J.R."/>
            <person name="Li Y."/>
            <person name="Li H."/>
            <person name="Li K."/>
            <person name="Li Q."/>
            <person name="Liu X."/>
            <person name="Ma X."/>
            <person name="Naidoo K."/>
            <person name="Pethybridge S.J."/>
            <person name="Sun J."/>
            <person name="Steenkamp E.T."/>
            <person name="van der Nest M.A."/>
            <person name="van Wyk S."/>
            <person name="Wingfield M.J."/>
            <person name="Xiong C."/>
            <person name="Yue Q."/>
            <person name="Zhang X."/>
        </authorList>
    </citation>
    <scope>NUCLEOTIDE SEQUENCE [LARGE SCALE GENOMIC DNA]</scope>
    <source>
        <strain evidence="1 2">BP 5553</strain>
    </source>
</reference>
<dbReference type="EMBL" id="NPIC01000009">
    <property type="protein sequence ID" value="RDL33036.1"/>
    <property type="molecule type" value="Genomic_DNA"/>
</dbReference>
<protein>
    <submittedName>
        <fullName evidence="1">Uncharacterized protein</fullName>
    </submittedName>
</protein>
<keyword evidence="2" id="KW-1185">Reference proteome</keyword>
<name>A0A370TEC7_9HELO</name>
<evidence type="ECO:0000313" key="2">
    <source>
        <dbReference type="Proteomes" id="UP000254866"/>
    </source>
</evidence>
<dbReference type="OrthoDB" id="4358740at2759"/>
<gene>
    <name evidence="1" type="ORF">BP5553_08475</name>
</gene>
<sequence>MQSFDEAAAKALGDRLPFRVFLYPLARDFAPDYEQSVASFIQGQITDIFQSAATESPLIKLLAVEIWGKRVLIVFDVNHQNYDWQTAHDISKNNPPIFRFKLGKDKNNALITRDKALDYRVNFTIADLHKRNGYSAHPPYVADRSRGAAPLHYNDPRKNYRGQAHDHYNLGQASHMDSRQPDHVASEYIANWSKSTCS</sequence>
<dbReference type="STRING" id="2656787.A0A370TEC7"/>